<organism evidence="2 3">
    <name type="scientific">Rhipicephalus microplus</name>
    <name type="common">Cattle tick</name>
    <name type="synonym">Boophilus microplus</name>
    <dbReference type="NCBI Taxonomy" id="6941"/>
    <lineage>
        <taxon>Eukaryota</taxon>
        <taxon>Metazoa</taxon>
        <taxon>Ecdysozoa</taxon>
        <taxon>Arthropoda</taxon>
        <taxon>Chelicerata</taxon>
        <taxon>Arachnida</taxon>
        <taxon>Acari</taxon>
        <taxon>Parasitiformes</taxon>
        <taxon>Ixodida</taxon>
        <taxon>Ixodoidea</taxon>
        <taxon>Ixodidae</taxon>
        <taxon>Rhipicephalinae</taxon>
        <taxon>Rhipicephalus</taxon>
        <taxon>Boophilus</taxon>
    </lineage>
</organism>
<feature type="region of interest" description="Disordered" evidence="1">
    <location>
        <begin position="1361"/>
        <end position="1416"/>
    </location>
</feature>
<feature type="compositionally biased region" description="Basic and acidic residues" evidence="1">
    <location>
        <begin position="1051"/>
        <end position="1064"/>
    </location>
</feature>
<feature type="compositionally biased region" description="Basic and acidic residues" evidence="1">
    <location>
        <begin position="1293"/>
        <end position="1310"/>
    </location>
</feature>
<name>A0A9J6DTI9_RHIMP</name>
<accession>A0A9J6DTI9</accession>
<protein>
    <submittedName>
        <fullName evidence="2">Uncharacterized protein</fullName>
    </submittedName>
</protein>
<feature type="region of interest" description="Disordered" evidence="1">
    <location>
        <begin position="943"/>
        <end position="964"/>
    </location>
</feature>
<feature type="compositionally biased region" description="Polar residues" evidence="1">
    <location>
        <begin position="1404"/>
        <end position="1414"/>
    </location>
</feature>
<feature type="compositionally biased region" description="Polar residues" evidence="1">
    <location>
        <begin position="295"/>
        <end position="308"/>
    </location>
</feature>
<dbReference type="EMBL" id="JABSTU010000007">
    <property type="protein sequence ID" value="KAH8025170.1"/>
    <property type="molecule type" value="Genomic_DNA"/>
</dbReference>
<sequence length="1561" mass="172477">MTNIENQCLVYFTNAIQGEKQTELSPVSIANLGSYLSSAQVNIRRHIKSVYGGDLVEFFKCFPEMFQLGGTTHVYLTSDIMKKYEVDELEKMAVDFLKNKLKDMNAYHFSPVPLRALRKCLGKAPLGVQAFMARNYPAKDMKRLLQAYSDIFGVSHSGNVYLLGEARRALDDGDFRNLWSSYTSCLDVEISRDEADAVRFFRHVLKSPGIELASCSVDSLFAQVCEAPDNVQHFIKSNYTEVNFLDFFRAHKAEFSVATGSLPPERLDRNDDKGSEEKEFPPLRTQESAYREKSSGNAWETSPDTGSPTDPEAAAVKYFEDVIRTQDNELTHVCKLRELLAEAPLIVFSYFSDEYPYGKFDTFFLNHPDHFTLDSKGVVMLASAAKGRAFNAESYELAQPSSASSTSEGKVSGCEDNAGTLHAKNMQIEKLLEKYFADLFHLAYSYGVRVVKPETALEISSCLNRRLTGYLADNYGENVVEFFQHHQSRFRVSKNSNICLAVEKDFSTDTTAKKQPNVLAVEFYVALVQLLEAHQVKAFSPEVLWSFLPLTPPKVQGCLCKVYTKDNFKSFFLKAPTKFAMSKNKNIYLVSGSGCSKWDSSDVDECDFQSAPENAHEASALEHFVDLIKSFRVNTYPVPIGMLQEHLHKASSFVKEYFEDVYPQEKFINFFLKYDGFFYVLRPINVVWLTKIDGGNASDLDNEVCPLDTMPSSFRLVVGVVAAALLVKSPKPFSAILGHLNIVKDQYSQELNKQPGKSKTEKLCSLVSNCFDMFKILKDNTILSWPLKYASSLLSALEDALAEVCVKLAGEDILEVCNFHGALRRNTERLFQCLIPDIKALMEFFHRREEFFVLDKTHFIVVPKLLEPEYTEEISQMLEKELLKCADKKAPLLSVLENLKEEGFDHHFSSSTVLKAILTRKDRFKICDNILLLIEQQKKSFEKCSSGDHGDMGSGDNGKAMRPEKTNCTRVTGMGWIISFDGVSGLLAATFGSSDDYAEVSFKRDALSATSINYNELIVGQEVEFIAIKDDGESEWVIVELKSVGSTPSGEEEKGRSEQGERAHPSSGGKLHMDMSDAASEGNASVNGDDCIFYSSASDSEQVTVKAPPSSDRNTEKAKSPKLKNVTSKATVQNEDALIQKSALQDSADITIVDNGYGAFEWDTPHNEKMMDLTLIPKTEASELCEKTIKCAKSEEQNPQGVLGLTEISSMAHHAPQRVLDVIMPKKNNNVPCATLPAIAEPAAIQSDAARNDAPKKSLTAWAGTGIWDIEPLPAASKELQQVPRPPPANENIKLKEKKAEDSNTQKVPEKNMTSTTSTLPPASVKSTFPFTGPFTDSSMHEDPKSGSRFYREACTVKTAYSDEGSSSSSQVASSDIDPELSADDSSGSELSESELETDYETSPSSSPKTQSVKSEGYHLAAGDNVLVSHGGTDGSRLEWCFDEALPFANATCNKPDVVYSIPATVALVTPAVAILESNVRGIPVSLIVDPTATTCHEWSELHVGKKVAARAVGNIEDSTLLLVIKLQPLWRKAVPRAALPDAGTQTISTGPVLAASLLVE</sequence>
<dbReference type="Proteomes" id="UP000821866">
    <property type="component" value="Unassembled WGS sequence"/>
</dbReference>
<gene>
    <name evidence="2" type="ORF">HPB51_004183</name>
</gene>
<keyword evidence="3" id="KW-1185">Reference proteome</keyword>
<feature type="region of interest" description="Disordered" evidence="1">
    <location>
        <begin position="1279"/>
        <end position="1347"/>
    </location>
</feature>
<feature type="compositionally biased region" description="Polar residues" evidence="1">
    <location>
        <begin position="1311"/>
        <end position="1338"/>
    </location>
</feature>
<feature type="compositionally biased region" description="Basic and acidic residues" evidence="1">
    <location>
        <begin position="265"/>
        <end position="281"/>
    </location>
</feature>
<reference evidence="2" key="2">
    <citation type="submission" date="2021-09" db="EMBL/GenBank/DDBJ databases">
        <authorList>
            <person name="Jia N."/>
            <person name="Wang J."/>
            <person name="Shi W."/>
            <person name="Du L."/>
            <person name="Sun Y."/>
            <person name="Zhan W."/>
            <person name="Jiang J."/>
            <person name="Wang Q."/>
            <person name="Zhang B."/>
            <person name="Ji P."/>
            <person name="Sakyi L.B."/>
            <person name="Cui X."/>
            <person name="Yuan T."/>
            <person name="Jiang B."/>
            <person name="Yang W."/>
            <person name="Lam T.T.-Y."/>
            <person name="Chang Q."/>
            <person name="Ding S."/>
            <person name="Wang X."/>
            <person name="Zhu J."/>
            <person name="Ruan X."/>
            <person name="Zhao L."/>
            <person name="Wei J."/>
            <person name="Que T."/>
            <person name="Du C."/>
            <person name="Cheng J."/>
            <person name="Dai P."/>
            <person name="Han X."/>
            <person name="Huang E."/>
            <person name="Gao Y."/>
            <person name="Liu J."/>
            <person name="Shao H."/>
            <person name="Ye R."/>
            <person name="Li L."/>
            <person name="Wei W."/>
            <person name="Wang X."/>
            <person name="Wang C."/>
            <person name="Huo Q."/>
            <person name="Li W."/>
            <person name="Guo W."/>
            <person name="Chen H."/>
            <person name="Chen S."/>
            <person name="Zhou L."/>
            <person name="Zhou L."/>
            <person name="Ni X."/>
            <person name="Tian J."/>
            <person name="Zhou Y."/>
            <person name="Sheng Y."/>
            <person name="Liu T."/>
            <person name="Pan Y."/>
            <person name="Xia L."/>
            <person name="Li J."/>
            <person name="Zhao F."/>
            <person name="Cao W."/>
        </authorList>
    </citation>
    <scope>NUCLEOTIDE SEQUENCE</scope>
    <source>
        <strain evidence="2">Rmic-2018</strain>
        <tissue evidence="2">Larvae</tissue>
    </source>
</reference>
<feature type="region of interest" description="Disordered" evidence="1">
    <location>
        <begin position="261"/>
        <end position="311"/>
    </location>
</feature>
<evidence type="ECO:0000313" key="3">
    <source>
        <dbReference type="Proteomes" id="UP000821866"/>
    </source>
</evidence>
<feature type="compositionally biased region" description="Low complexity" evidence="1">
    <location>
        <begin position="1362"/>
        <end position="1375"/>
    </location>
</feature>
<feature type="region of interest" description="Disordered" evidence="1">
    <location>
        <begin position="1102"/>
        <end position="1124"/>
    </location>
</feature>
<proteinExistence type="predicted"/>
<feature type="region of interest" description="Disordered" evidence="1">
    <location>
        <begin position="1045"/>
        <end position="1083"/>
    </location>
</feature>
<evidence type="ECO:0000313" key="2">
    <source>
        <dbReference type="EMBL" id="KAH8025170.1"/>
    </source>
</evidence>
<dbReference type="VEuPathDB" id="VectorBase:LOC119169633"/>
<comment type="caution">
    <text evidence="2">The sequence shown here is derived from an EMBL/GenBank/DDBJ whole genome shotgun (WGS) entry which is preliminary data.</text>
</comment>
<reference evidence="2" key="1">
    <citation type="journal article" date="2020" name="Cell">
        <title>Large-Scale Comparative Analyses of Tick Genomes Elucidate Their Genetic Diversity and Vector Capacities.</title>
        <authorList>
            <consortium name="Tick Genome and Microbiome Consortium (TIGMIC)"/>
            <person name="Jia N."/>
            <person name="Wang J."/>
            <person name="Shi W."/>
            <person name="Du L."/>
            <person name="Sun Y."/>
            <person name="Zhan W."/>
            <person name="Jiang J.F."/>
            <person name="Wang Q."/>
            <person name="Zhang B."/>
            <person name="Ji P."/>
            <person name="Bell-Sakyi L."/>
            <person name="Cui X.M."/>
            <person name="Yuan T.T."/>
            <person name="Jiang B.G."/>
            <person name="Yang W.F."/>
            <person name="Lam T.T."/>
            <person name="Chang Q.C."/>
            <person name="Ding S.J."/>
            <person name="Wang X.J."/>
            <person name="Zhu J.G."/>
            <person name="Ruan X.D."/>
            <person name="Zhao L."/>
            <person name="Wei J.T."/>
            <person name="Ye R.Z."/>
            <person name="Que T.C."/>
            <person name="Du C.H."/>
            <person name="Zhou Y.H."/>
            <person name="Cheng J.X."/>
            <person name="Dai P.F."/>
            <person name="Guo W.B."/>
            <person name="Han X.H."/>
            <person name="Huang E.J."/>
            <person name="Li L.F."/>
            <person name="Wei W."/>
            <person name="Gao Y.C."/>
            <person name="Liu J.Z."/>
            <person name="Shao H.Z."/>
            <person name="Wang X."/>
            <person name="Wang C.C."/>
            <person name="Yang T.C."/>
            <person name="Huo Q.B."/>
            <person name="Li W."/>
            <person name="Chen H.Y."/>
            <person name="Chen S.E."/>
            <person name="Zhou L.G."/>
            <person name="Ni X.B."/>
            <person name="Tian J.H."/>
            <person name="Sheng Y."/>
            <person name="Liu T."/>
            <person name="Pan Y.S."/>
            <person name="Xia L.Y."/>
            <person name="Li J."/>
            <person name="Zhao F."/>
            <person name="Cao W.C."/>
        </authorList>
    </citation>
    <scope>NUCLEOTIDE SEQUENCE</scope>
    <source>
        <strain evidence="2">Rmic-2018</strain>
    </source>
</reference>
<evidence type="ECO:0000256" key="1">
    <source>
        <dbReference type="SAM" id="MobiDB-lite"/>
    </source>
</evidence>